<comment type="caution">
    <text evidence="1">The sequence shown here is derived from an EMBL/GenBank/DDBJ whole genome shotgun (WGS) entry which is preliminary data.</text>
</comment>
<reference evidence="1" key="1">
    <citation type="journal article" date="2019" name="Sci. Rep.">
        <title>Draft genome of Tanacetum cinerariifolium, the natural source of mosquito coil.</title>
        <authorList>
            <person name="Yamashiro T."/>
            <person name="Shiraishi A."/>
            <person name="Satake H."/>
            <person name="Nakayama K."/>
        </authorList>
    </citation>
    <scope>NUCLEOTIDE SEQUENCE</scope>
</reference>
<organism evidence="1">
    <name type="scientific">Tanacetum cinerariifolium</name>
    <name type="common">Dalmatian daisy</name>
    <name type="synonym">Chrysanthemum cinerariifolium</name>
    <dbReference type="NCBI Taxonomy" id="118510"/>
    <lineage>
        <taxon>Eukaryota</taxon>
        <taxon>Viridiplantae</taxon>
        <taxon>Streptophyta</taxon>
        <taxon>Embryophyta</taxon>
        <taxon>Tracheophyta</taxon>
        <taxon>Spermatophyta</taxon>
        <taxon>Magnoliopsida</taxon>
        <taxon>eudicotyledons</taxon>
        <taxon>Gunneridae</taxon>
        <taxon>Pentapetalae</taxon>
        <taxon>asterids</taxon>
        <taxon>campanulids</taxon>
        <taxon>Asterales</taxon>
        <taxon>Asteraceae</taxon>
        <taxon>Asteroideae</taxon>
        <taxon>Anthemideae</taxon>
        <taxon>Anthemidinae</taxon>
        <taxon>Tanacetum</taxon>
    </lineage>
</organism>
<gene>
    <name evidence="1" type="ORF">Tci_918860</name>
</gene>
<dbReference type="EMBL" id="BKCJ011686290">
    <property type="protein sequence ID" value="GFD46891.1"/>
    <property type="molecule type" value="Genomic_DNA"/>
</dbReference>
<evidence type="ECO:0000313" key="1">
    <source>
        <dbReference type="EMBL" id="GFD46891.1"/>
    </source>
</evidence>
<feature type="non-terminal residue" evidence="1">
    <location>
        <position position="1"/>
    </location>
</feature>
<accession>A0A699WQ99</accession>
<sequence length="67" mass="7207">RKQRPSALLFCSASGDKRENGRGVRGLRLGGMPEVVVCAVVELLWGVEGFVGVERGGLRGLLVELEK</sequence>
<dbReference type="AlphaFoldDB" id="A0A699WQ99"/>
<name>A0A699WQ99_TANCI</name>
<proteinExistence type="predicted"/>
<protein>
    <submittedName>
        <fullName evidence="1">Uncharacterized protein</fullName>
    </submittedName>
</protein>